<sequence>MNKLIILFSMTMIVLNMKFINAQECPTTFYRKSENRDQYNTPTLKTLELQEYDNDRMPKNYYPFPLSRSQSQQYLTQLLADNPASAFNPAIFTNAIAACDYTSMQRYIEHGINLYCYNQEGSQFNILSFFTHCRSRSNIAERDKALESLLKVGANPNQGNKDSTGGIGRYPLADATEACDTSMLDILLKYGANPNFKTKGEDYFPILNICGAERNYNNIGTAADLHFPPAEPMPLAHIMESLLKYGADPNTLYISNDRRNLATQDKAKALGIACSGKDSQAKSLYDFYAKELEQAKIEGDAIQIDNFEKLFEVIVKSKAKPLSELCHTLNQI</sequence>
<dbReference type="Proteomes" id="UP001300672">
    <property type="component" value="Chromosome"/>
</dbReference>
<dbReference type="AlphaFoldDB" id="A0AA95H8D8"/>
<dbReference type="InterPro" id="IPR036770">
    <property type="entry name" value="Ankyrin_rpt-contain_sf"/>
</dbReference>
<evidence type="ECO:0000256" key="1">
    <source>
        <dbReference type="PROSITE-ProRule" id="PRU00023"/>
    </source>
</evidence>
<keyword evidence="2" id="KW-0732">Signal</keyword>
<evidence type="ECO:0000256" key="2">
    <source>
        <dbReference type="SAM" id="SignalP"/>
    </source>
</evidence>
<dbReference type="Gene3D" id="1.25.40.20">
    <property type="entry name" value="Ankyrin repeat-containing domain"/>
    <property type="match status" value="1"/>
</dbReference>
<protein>
    <recommendedName>
        <fullName evidence="4">Ankyrin repeat-containing protein</fullName>
    </recommendedName>
</protein>
<feature type="repeat" description="ANK" evidence="1">
    <location>
        <begin position="167"/>
        <end position="199"/>
    </location>
</feature>
<reference evidence="3" key="1">
    <citation type="journal article" date="2023" name="Int. J. Mol. Sci.">
        <title>Metagenomics Revealed a New Genus 'Candidatus Thiocaldithrix dubininis' gen. nov., sp. nov. and a New Species 'Candidatus Thiothrix putei' sp. nov. in the Family Thiotrichaceae, Some Members of Which Have Traits of Both Na+- and H+-Motive Energetics.</title>
        <authorList>
            <person name="Ravin N.V."/>
            <person name="Muntyan M.S."/>
            <person name="Smolyakov D.D."/>
            <person name="Rudenko T.S."/>
            <person name="Beletsky A.V."/>
            <person name="Mardanov A.V."/>
            <person name="Grabovich M.Y."/>
        </authorList>
    </citation>
    <scope>NUCLEOTIDE SEQUENCE</scope>
    <source>
        <strain evidence="3">GKL-01</strain>
    </source>
</reference>
<keyword evidence="1" id="KW-0040">ANK repeat</keyword>
<evidence type="ECO:0008006" key="4">
    <source>
        <dbReference type="Google" id="ProtNLM"/>
    </source>
</evidence>
<gene>
    <name evidence="3" type="ORF">QJT80_15100</name>
</gene>
<accession>A0AA95H8D8</accession>
<dbReference type="InterPro" id="IPR002110">
    <property type="entry name" value="Ankyrin_rpt"/>
</dbReference>
<proteinExistence type="predicted"/>
<dbReference type="KEGG" id="tdu:QJT80_15100"/>
<dbReference type="SUPFAM" id="SSF48403">
    <property type="entry name" value="Ankyrin repeat"/>
    <property type="match status" value="1"/>
</dbReference>
<organism evidence="3">
    <name type="scientific">Candidatus Thiocaldithrix dubininis</name>
    <dbReference type="NCBI Taxonomy" id="3080823"/>
    <lineage>
        <taxon>Bacteria</taxon>
        <taxon>Pseudomonadati</taxon>
        <taxon>Pseudomonadota</taxon>
        <taxon>Gammaproteobacteria</taxon>
        <taxon>Thiotrichales</taxon>
        <taxon>Thiotrichaceae</taxon>
        <taxon>Candidatus Thiocaldithrix</taxon>
    </lineage>
</organism>
<feature type="signal peptide" evidence="2">
    <location>
        <begin position="1"/>
        <end position="22"/>
    </location>
</feature>
<dbReference type="PROSITE" id="PS50088">
    <property type="entry name" value="ANK_REPEAT"/>
    <property type="match status" value="1"/>
</dbReference>
<dbReference type="EMBL" id="CP124755">
    <property type="protein sequence ID" value="WGZ90789.1"/>
    <property type="molecule type" value="Genomic_DNA"/>
</dbReference>
<feature type="chain" id="PRO_5041722694" description="Ankyrin repeat-containing protein" evidence="2">
    <location>
        <begin position="23"/>
        <end position="332"/>
    </location>
</feature>
<reference evidence="3" key="2">
    <citation type="submission" date="2023-04" db="EMBL/GenBank/DDBJ databases">
        <authorList>
            <person name="Beletskiy A.V."/>
            <person name="Mardanov A.V."/>
            <person name="Ravin N.V."/>
        </authorList>
    </citation>
    <scope>NUCLEOTIDE SEQUENCE</scope>
    <source>
        <strain evidence="3">GKL-01</strain>
    </source>
</reference>
<evidence type="ECO:0000313" key="3">
    <source>
        <dbReference type="EMBL" id="WGZ90789.1"/>
    </source>
</evidence>
<name>A0AA95H8D8_9GAMM</name>